<organism evidence="2 3">
    <name type="scientific">Paenibacillus macerans</name>
    <name type="common">Bacillus macerans</name>
    <dbReference type="NCBI Taxonomy" id="44252"/>
    <lineage>
        <taxon>Bacteria</taxon>
        <taxon>Bacillati</taxon>
        <taxon>Bacillota</taxon>
        <taxon>Bacilli</taxon>
        <taxon>Bacillales</taxon>
        <taxon>Paenibacillaceae</taxon>
        <taxon>Paenibacillus</taxon>
    </lineage>
</organism>
<feature type="region of interest" description="Disordered" evidence="1">
    <location>
        <begin position="1"/>
        <end position="71"/>
    </location>
</feature>
<gene>
    <name evidence="2" type="ORF">DJ90_5995</name>
</gene>
<comment type="caution">
    <text evidence="2">The sequence shown here is derived from an EMBL/GenBank/DDBJ whole genome shotgun (WGS) entry which is preliminary data.</text>
</comment>
<sequence>MTVSGAWDIAQGFQSTHPRRVRPRSASAFALPNPFQSTHPRRVRRRNSATNSTNSTFNPRTRVGCDWPRNS</sequence>
<accession>A0A090Y6H6</accession>
<evidence type="ECO:0000313" key="2">
    <source>
        <dbReference type="EMBL" id="KFM93801.1"/>
    </source>
</evidence>
<evidence type="ECO:0000313" key="3">
    <source>
        <dbReference type="Proteomes" id="UP000029278"/>
    </source>
</evidence>
<reference evidence="2 3" key="1">
    <citation type="submission" date="2014-04" db="EMBL/GenBank/DDBJ databases">
        <authorList>
            <person name="Bishop-Lilly K.A."/>
            <person name="Broomall S.M."/>
            <person name="Chain P.S."/>
            <person name="Chertkov O."/>
            <person name="Coyne S.R."/>
            <person name="Daligault H.E."/>
            <person name="Davenport K.W."/>
            <person name="Erkkila T."/>
            <person name="Frey K.G."/>
            <person name="Gibbons H.S."/>
            <person name="Gu W."/>
            <person name="Jaissle J."/>
            <person name="Johnson S.L."/>
            <person name="Koroleva G.I."/>
            <person name="Ladner J.T."/>
            <person name="Lo C.-C."/>
            <person name="Minogue T.D."/>
            <person name="Munk C."/>
            <person name="Palacios G.F."/>
            <person name="Redden C.L."/>
            <person name="Rosenzweig C.N."/>
            <person name="Scholz M.B."/>
            <person name="Teshima H."/>
            <person name="Xu Y."/>
        </authorList>
    </citation>
    <scope>NUCLEOTIDE SEQUENCE [LARGE SCALE GENOMIC DNA]</scope>
    <source>
        <strain evidence="2 3">8244</strain>
    </source>
</reference>
<dbReference type="AlphaFoldDB" id="A0A090Y6H6"/>
<dbReference type="EMBL" id="JMQA01000051">
    <property type="protein sequence ID" value="KFM93801.1"/>
    <property type="molecule type" value="Genomic_DNA"/>
</dbReference>
<protein>
    <submittedName>
        <fullName evidence="2">Uncharacterized protein</fullName>
    </submittedName>
</protein>
<evidence type="ECO:0000256" key="1">
    <source>
        <dbReference type="SAM" id="MobiDB-lite"/>
    </source>
</evidence>
<dbReference type="HOGENOM" id="CLU_2736219_0_0_9"/>
<proteinExistence type="predicted"/>
<keyword evidence="3" id="KW-1185">Reference proteome</keyword>
<name>A0A090Y6H6_PAEMA</name>
<dbReference type="Proteomes" id="UP000029278">
    <property type="component" value="Unassembled WGS sequence"/>
</dbReference>